<feature type="transmembrane region" description="Helical" evidence="1">
    <location>
        <begin position="93"/>
        <end position="111"/>
    </location>
</feature>
<accession>A0ABV7PFV9</accession>
<evidence type="ECO:0000313" key="2">
    <source>
        <dbReference type="EMBL" id="MFC3456869.1"/>
    </source>
</evidence>
<sequence>MRLSRGLRAVAMLEAAKGLVVLLTGFGLFSLLHRDVQQLAEMLVRHAHLNPASHIPRIFLAYAARLDDVHLLQLAAAALAYAAVRMVEAYGLWFGRAWGEGFAAASGAVYLPFELHELVHRPGWLPACLAALNLAVVAFMIYSLRRRMAAGRRG</sequence>
<organism evidence="2 3">
    <name type="scientific">Massilia haematophila</name>
    <dbReference type="NCBI Taxonomy" id="457923"/>
    <lineage>
        <taxon>Bacteria</taxon>
        <taxon>Pseudomonadati</taxon>
        <taxon>Pseudomonadota</taxon>
        <taxon>Betaproteobacteria</taxon>
        <taxon>Burkholderiales</taxon>
        <taxon>Oxalobacteraceae</taxon>
        <taxon>Telluria group</taxon>
        <taxon>Massilia</taxon>
    </lineage>
</organism>
<dbReference type="Pfam" id="PF09900">
    <property type="entry name" value="DUF2127"/>
    <property type="match status" value="1"/>
</dbReference>
<dbReference type="RefSeq" id="WP_379732952.1">
    <property type="nucleotide sequence ID" value="NZ_JBHRVV010000001.1"/>
</dbReference>
<gene>
    <name evidence="2" type="ORF">ACFOPH_01200</name>
</gene>
<proteinExistence type="predicted"/>
<evidence type="ECO:0000313" key="3">
    <source>
        <dbReference type="Proteomes" id="UP001595665"/>
    </source>
</evidence>
<keyword evidence="3" id="KW-1185">Reference proteome</keyword>
<reference evidence="3" key="1">
    <citation type="journal article" date="2019" name="Int. J. Syst. Evol. Microbiol.">
        <title>The Global Catalogue of Microorganisms (GCM) 10K type strain sequencing project: providing services to taxonomists for standard genome sequencing and annotation.</title>
        <authorList>
            <consortium name="The Broad Institute Genomics Platform"/>
            <consortium name="The Broad Institute Genome Sequencing Center for Infectious Disease"/>
            <person name="Wu L."/>
            <person name="Ma J."/>
        </authorList>
    </citation>
    <scope>NUCLEOTIDE SEQUENCE [LARGE SCALE GENOMIC DNA]</scope>
    <source>
        <strain evidence="3">CCM 7480</strain>
    </source>
</reference>
<dbReference type="EMBL" id="JBHRVV010000001">
    <property type="protein sequence ID" value="MFC3456869.1"/>
    <property type="molecule type" value="Genomic_DNA"/>
</dbReference>
<dbReference type="Proteomes" id="UP001595665">
    <property type="component" value="Unassembled WGS sequence"/>
</dbReference>
<keyword evidence="1" id="KW-0812">Transmembrane</keyword>
<feature type="transmembrane region" description="Helical" evidence="1">
    <location>
        <begin position="123"/>
        <end position="144"/>
    </location>
</feature>
<comment type="caution">
    <text evidence="2">The sequence shown here is derived from an EMBL/GenBank/DDBJ whole genome shotgun (WGS) entry which is preliminary data.</text>
</comment>
<keyword evidence="1" id="KW-1133">Transmembrane helix</keyword>
<keyword evidence="1" id="KW-0472">Membrane</keyword>
<evidence type="ECO:0000256" key="1">
    <source>
        <dbReference type="SAM" id="Phobius"/>
    </source>
</evidence>
<name>A0ABV7PFV9_9BURK</name>
<protein>
    <submittedName>
        <fullName evidence="2">DUF2127 domain-containing protein</fullName>
    </submittedName>
</protein>
<dbReference type="InterPro" id="IPR021125">
    <property type="entry name" value="DUF2127"/>
</dbReference>